<gene>
    <name evidence="1" type="ORF">E4T80_01715</name>
</gene>
<sequence>MAFISKKRLITAIETLEEILEIRQRVMTSENKAQMVWIIYGLLSEDETDDKENNNTFIVQLAEKLVA</sequence>
<name>A0A4Y9K4S8_9PAST</name>
<comment type="caution">
    <text evidence="1">The sequence shown here is derived from an EMBL/GenBank/DDBJ whole genome shotgun (WGS) entry which is preliminary data.</text>
</comment>
<accession>A0A4Y9K4S8</accession>
<protein>
    <submittedName>
        <fullName evidence="1">Uncharacterized protein</fullName>
    </submittedName>
</protein>
<proteinExistence type="predicted"/>
<dbReference type="Proteomes" id="UP000297396">
    <property type="component" value="Unassembled WGS sequence"/>
</dbReference>
<dbReference type="AlphaFoldDB" id="A0A4Y9K4S8"/>
<reference evidence="1 2" key="1">
    <citation type="submission" date="2019-03" db="EMBL/GenBank/DDBJ databases">
        <title>Diversity of the mouse oral microbiome.</title>
        <authorList>
            <person name="Joseph S."/>
            <person name="Aduse-Opoku J."/>
            <person name="Curtis M."/>
            <person name="Wade W."/>
            <person name="Hashim A."/>
        </authorList>
    </citation>
    <scope>NUCLEOTIDE SEQUENCE [LARGE SCALE GENOMIC DNA]</scope>
    <source>
        <strain evidence="1 2">WT12</strain>
    </source>
</reference>
<dbReference type="EMBL" id="SPPA01000003">
    <property type="protein sequence ID" value="TFV13064.1"/>
    <property type="molecule type" value="Genomic_DNA"/>
</dbReference>
<organism evidence="1 2">
    <name type="scientific">Muribacter muris</name>
    <dbReference type="NCBI Taxonomy" id="67855"/>
    <lineage>
        <taxon>Bacteria</taxon>
        <taxon>Pseudomonadati</taxon>
        <taxon>Pseudomonadota</taxon>
        <taxon>Gammaproteobacteria</taxon>
        <taxon>Pasteurellales</taxon>
        <taxon>Pasteurellaceae</taxon>
        <taxon>Muribacter</taxon>
    </lineage>
</organism>
<evidence type="ECO:0000313" key="1">
    <source>
        <dbReference type="EMBL" id="TFV13064.1"/>
    </source>
</evidence>
<evidence type="ECO:0000313" key="2">
    <source>
        <dbReference type="Proteomes" id="UP000297396"/>
    </source>
</evidence>